<dbReference type="PANTHER" id="PTHR12775">
    <property type="entry name" value="PROTEIN C20ORF43 HOMOLOG"/>
    <property type="match status" value="1"/>
</dbReference>
<name>A0A1D3CZR3_9EIME</name>
<dbReference type="FunCoup" id="A0A1D3CZR3">
    <property type="interactions" value="345"/>
</dbReference>
<dbReference type="Pfam" id="PF04641">
    <property type="entry name" value="Rtf2"/>
    <property type="match status" value="1"/>
</dbReference>
<dbReference type="Proteomes" id="UP000095192">
    <property type="component" value="Unassembled WGS sequence"/>
</dbReference>
<protein>
    <submittedName>
        <fullName evidence="1">Duf602-domain-containing protein</fullName>
    </submittedName>
</protein>
<sequence length="266" mass="29392">MGGDGGSFSGRAEMVRTKGFKFLRNLGGMGYTPNTQIRAGDERFGRNENRDLRTSTCALSEEKLRPPLVVCRVGRLYNKEKVITAMLEKALPPHMKHIKSLKDMKECRIEVNAATGFPICPITKADLSSGVRASIIWPCGFIVSNRALEAMTQKDAEISHPEHKISDSGKPRIKGTFVCPIQQATRHIIAMVLWFALSNTAVCFPLAEHARPRQESIGFHSKWDSLSAEEPSLVNSKQSAESSYSRIQELLTGATVKNVPVPERVA</sequence>
<reference evidence="1 2" key="1">
    <citation type="journal article" date="2016" name="BMC Genomics">
        <title>Comparative genomics reveals Cyclospora cayetanensis possesses coccidia-like metabolism and invasion components but unique surface antigens.</title>
        <authorList>
            <person name="Liu S."/>
            <person name="Wang L."/>
            <person name="Zheng H."/>
            <person name="Xu Z."/>
            <person name="Roellig D.M."/>
            <person name="Li N."/>
            <person name="Frace M.A."/>
            <person name="Tang K."/>
            <person name="Arrowood M.J."/>
            <person name="Moss D.M."/>
            <person name="Zhang L."/>
            <person name="Feng Y."/>
            <person name="Xiao L."/>
        </authorList>
    </citation>
    <scope>NUCLEOTIDE SEQUENCE [LARGE SCALE GENOMIC DNA]</scope>
    <source>
        <strain evidence="1 2">CHN_HEN01</strain>
    </source>
</reference>
<dbReference type="GO" id="GO:0005634">
    <property type="term" value="C:nucleus"/>
    <property type="evidence" value="ECO:0007669"/>
    <property type="project" value="TreeGrafter"/>
</dbReference>
<dbReference type="AlphaFoldDB" id="A0A1D3CZR3"/>
<dbReference type="InterPro" id="IPR006735">
    <property type="entry name" value="Rtf2"/>
</dbReference>
<dbReference type="PANTHER" id="PTHR12775:SF0">
    <property type="entry name" value="REPLICATION TERMINATION FACTOR 2"/>
    <property type="match status" value="1"/>
</dbReference>
<dbReference type="VEuPathDB" id="ToxoDB:LOC34619259"/>
<evidence type="ECO:0000313" key="1">
    <source>
        <dbReference type="EMBL" id="OEH76702.1"/>
    </source>
</evidence>
<keyword evidence="2" id="KW-1185">Reference proteome</keyword>
<dbReference type="VEuPathDB" id="ToxoDB:cyc_02398"/>
<dbReference type="GO" id="GO:0006274">
    <property type="term" value="P:DNA replication termination"/>
    <property type="evidence" value="ECO:0007669"/>
    <property type="project" value="TreeGrafter"/>
</dbReference>
<dbReference type="EMBL" id="JROU02001359">
    <property type="protein sequence ID" value="OEH76702.1"/>
    <property type="molecule type" value="Genomic_DNA"/>
</dbReference>
<comment type="caution">
    <text evidence="1">The sequence shown here is derived from an EMBL/GenBank/DDBJ whole genome shotgun (WGS) entry which is preliminary data.</text>
</comment>
<proteinExistence type="predicted"/>
<dbReference type="InParanoid" id="A0A1D3CZR3"/>
<organism evidence="1 2">
    <name type="scientific">Cyclospora cayetanensis</name>
    <dbReference type="NCBI Taxonomy" id="88456"/>
    <lineage>
        <taxon>Eukaryota</taxon>
        <taxon>Sar</taxon>
        <taxon>Alveolata</taxon>
        <taxon>Apicomplexa</taxon>
        <taxon>Conoidasida</taxon>
        <taxon>Coccidia</taxon>
        <taxon>Eucoccidiorida</taxon>
        <taxon>Eimeriorina</taxon>
        <taxon>Eimeriidae</taxon>
        <taxon>Cyclospora</taxon>
    </lineage>
</organism>
<accession>A0A1D3CZR3</accession>
<evidence type="ECO:0000313" key="2">
    <source>
        <dbReference type="Proteomes" id="UP000095192"/>
    </source>
</evidence>
<gene>
    <name evidence="1" type="ORF">cyc_02398</name>
</gene>